<proteinExistence type="inferred from homology"/>
<dbReference type="GO" id="GO:0006183">
    <property type="term" value="P:GTP biosynthetic process"/>
    <property type="evidence" value="ECO:0007669"/>
    <property type="project" value="InterPro"/>
</dbReference>
<evidence type="ECO:0000313" key="10">
    <source>
        <dbReference type="EMBL" id="PIA13967.1"/>
    </source>
</evidence>
<name>A0A2G5B5G9_COERN</name>
<feature type="domain" description="Nucleoside diphosphate kinase-like" evidence="9">
    <location>
        <begin position="1"/>
        <end position="118"/>
    </location>
</feature>
<dbReference type="Pfam" id="PF00334">
    <property type="entry name" value="NDK"/>
    <property type="match status" value="1"/>
</dbReference>
<dbReference type="PANTHER" id="PTHR46161">
    <property type="entry name" value="NUCLEOSIDE DIPHOSPHATE KINASE"/>
    <property type="match status" value="1"/>
</dbReference>
<dbReference type="GO" id="GO:0006228">
    <property type="term" value="P:UTP biosynthetic process"/>
    <property type="evidence" value="ECO:0007669"/>
    <property type="project" value="InterPro"/>
</dbReference>
<dbReference type="GO" id="GO:0004550">
    <property type="term" value="F:nucleoside diphosphate kinase activity"/>
    <property type="evidence" value="ECO:0007669"/>
    <property type="project" value="InterPro"/>
</dbReference>
<evidence type="ECO:0000256" key="5">
    <source>
        <dbReference type="ARBA" id="ARBA00022777"/>
    </source>
</evidence>
<evidence type="ECO:0000256" key="1">
    <source>
        <dbReference type="ARBA" id="ARBA00008142"/>
    </source>
</evidence>
<gene>
    <name evidence="10" type="ORF">COEREDRAFT_22666</name>
</gene>
<organism evidence="10 11">
    <name type="scientific">Coemansia reversa (strain ATCC 12441 / NRRL 1564)</name>
    <dbReference type="NCBI Taxonomy" id="763665"/>
    <lineage>
        <taxon>Eukaryota</taxon>
        <taxon>Fungi</taxon>
        <taxon>Fungi incertae sedis</taxon>
        <taxon>Zoopagomycota</taxon>
        <taxon>Kickxellomycotina</taxon>
        <taxon>Kickxellomycetes</taxon>
        <taxon>Kickxellales</taxon>
        <taxon>Kickxellaceae</taxon>
        <taxon>Coemansia</taxon>
    </lineage>
</organism>
<dbReference type="InterPro" id="IPR034907">
    <property type="entry name" value="NDK-like_dom"/>
</dbReference>
<dbReference type="STRING" id="763665.A0A2G5B5G9"/>
<evidence type="ECO:0000313" key="11">
    <source>
        <dbReference type="Proteomes" id="UP000242474"/>
    </source>
</evidence>
<evidence type="ECO:0000256" key="6">
    <source>
        <dbReference type="ARBA" id="ARBA00022840"/>
    </source>
</evidence>
<evidence type="ECO:0000256" key="4">
    <source>
        <dbReference type="ARBA" id="ARBA00022741"/>
    </source>
</evidence>
<keyword evidence="5 10" id="KW-0418">Kinase</keyword>
<dbReference type="InterPro" id="IPR001564">
    <property type="entry name" value="Nucleoside_diP_kinase"/>
</dbReference>
<evidence type="ECO:0000256" key="7">
    <source>
        <dbReference type="PROSITE-ProRule" id="PRU00706"/>
    </source>
</evidence>
<sequence>ERTFALFKPDAYPRHTKQLLKQVLAKGLSVVVQEEVVLSTEIAERIYSDMASFPVFKRLVEFVTSAPVLVLVLEGSDAIAVWRELAGPTNPRTAKFEARNSLRAKYGTTAQMNAVHAS</sequence>
<dbReference type="Gene3D" id="3.30.70.141">
    <property type="entry name" value="Nucleoside diphosphate kinase-like domain"/>
    <property type="match status" value="1"/>
</dbReference>
<evidence type="ECO:0000256" key="3">
    <source>
        <dbReference type="ARBA" id="ARBA00022679"/>
    </source>
</evidence>
<dbReference type="PROSITE" id="PS51374">
    <property type="entry name" value="NDPK_LIKE"/>
    <property type="match status" value="1"/>
</dbReference>
<dbReference type="InterPro" id="IPR036850">
    <property type="entry name" value="NDK-like_dom_sf"/>
</dbReference>
<accession>A0A2G5B5G9</accession>
<dbReference type="GO" id="GO:0006241">
    <property type="term" value="P:CTP biosynthetic process"/>
    <property type="evidence" value="ECO:0007669"/>
    <property type="project" value="InterPro"/>
</dbReference>
<reference evidence="10 11" key="1">
    <citation type="journal article" date="2015" name="Genome Biol. Evol.">
        <title>Phylogenomic analyses indicate that early fungi evolved digesting cell walls of algal ancestors of land plants.</title>
        <authorList>
            <person name="Chang Y."/>
            <person name="Wang S."/>
            <person name="Sekimoto S."/>
            <person name="Aerts A.L."/>
            <person name="Choi C."/>
            <person name="Clum A."/>
            <person name="LaButti K.M."/>
            <person name="Lindquist E.A."/>
            <person name="Yee Ngan C."/>
            <person name="Ohm R.A."/>
            <person name="Salamov A.A."/>
            <person name="Grigoriev I.V."/>
            <person name="Spatafora J.W."/>
            <person name="Berbee M.L."/>
        </authorList>
    </citation>
    <scope>NUCLEOTIDE SEQUENCE [LARGE SCALE GENOMIC DNA]</scope>
    <source>
        <strain evidence="10 11">NRRL 1564</strain>
    </source>
</reference>
<dbReference type="GO" id="GO:0005524">
    <property type="term" value="F:ATP binding"/>
    <property type="evidence" value="ECO:0007669"/>
    <property type="project" value="UniProtKB-KW"/>
</dbReference>
<comment type="similarity">
    <text evidence="1 7 8">Belongs to the NDK family.</text>
</comment>
<comment type="caution">
    <text evidence="7">Lacks conserved residue(s) required for the propagation of feature annotation.</text>
</comment>
<dbReference type="AlphaFoldDB" id="A0A2G5B5G9"/>
<evidence type="ECO:0000256" key="8">
    <source>
        <dbReference type="RuleBase" id="RU004011"/>
    </source>
</evidence>
<keyword evidence="11" id="KW-1185">Reference proteome</keyword>
<keyword evidence="6" id="KW-0067">ATP-binding</keyword>
<dbReference type="OrthoDB" id="2162449at2759"/>
<keyword evidence="3" id="KW-0808">Transferase</keyword>
<keyword evidence="4" id="KW-0547">Nucleotide-binding</keyword>
<dbReference type="Proteomes" id="UP000242474">
    <property type="component" value="Unassembled WGS sequence"/>
</dbReference>
<evidence type="ECO:0000259" key="9">
    <source>
        <dbReference type="SMART" id="SM00562"/>
    </source>
</evidence>
<dbReference type="PANTHER" id="PTHR46161:SF3">
    <property type="entry name" value="NUCLEOSIDE DIPHOSPHATE KINASE DDB_G0292928-RELATED"/>
    <property type="match status" value="1"/>
</dbReference>
<feature type="non-terminal residue" evidence="10">
    <location>
        <position position="1"/>
    </location>
</feature>
<dbReference type="EMBL" id="KZ303524">
    <property type="protein sequence ID" value="PIA13967.1"/>
    <property type="molecule type" value="Genomic_DNA"/>
</dbReference>
<protein>
    <recommendedName>
        <fullName evidence="2">Nucleoside diphosphate kinase</fullName>
    </recommendedName>
</protein>
<feature type="non-terminal residue" evidence="10">
    <location>
        <position position="118"/>
    </location>
</feature>
<dbReference type="SUPFAM" id="SSF54919">
    <property type="entry name" value="Nucleoside diphosphate kinase, NDK"/>
    <property type="match status" value="1"/>
</dbReference>
<dbReference type="SMART" id="SM00562">
    <property type="entry name" value="NDK"/>
    <property type="match status" value="1"/>
</dbReference>
<evidence type="ECO:0000256" key="2">
    <source>
        <dbReference type="ARBA" id="ARBA00017632"/>
    </source>
</evidence>
<dbReference type="PRINTS" id="PR01243">
    <property type="entry name" value="NUCDPKINASE"/>
</dbReference>